<dbReference type="EMBL" id="QNRK01000018">
    <property type="protein sequence ID" value="RBP10541.1"/>
    <property type="molecule type" value="Genomic_DNA"/>
</dbReference>
<dbReference type="EC" id="3.6.1.-" evidence="3"/>
<dbReference type="GO" id="GO:0008893">
    <property type="term" value="F:guanosine-3',5'-bis(diphosphate) 3'-diphosphatase activity"/>
    <property type="evidence" value="ECO:0007669"/>
    <property type="project" value="TreeGrafter"/>
</dbReference>
<comment type="caution">
    <text evidence="5">The sequence shown here is derived from an EMBL/GenBank/DDBJ whole genome shotgun (WGS) entry which is preliminary data.</text>
</comment>
<keyword evidence="2 3" id="KW-0378">Hydrolase</keyword>
<feature type="short sequence motif" description="Nudix box" evidence="3">
    <location>
        <begin position="46"/>
        <end position="67"/>
    </location>
</feature>
<name>A0A366F7A4_9HYPH</name>
<gene>
    <name evidence="3" type="primary">rppH</name>
    <name evidence="3" type="synonym">nudH</name>
    <name evidence="5" type="ORF">DFR50_11827</name>
</gene>
<comment type="cofactor">
    <cofactor evidence="3">
        <name>a divalent metal cation</name>
        <dbReference type="ChEBI" id="CHEBI:60240"/>
    </cofactor>
</comment>
<organism evidence="5 6">
    <name type="scientific">Roseiarcus fermentans</name>
    <dbReference type="NCBI Taxonomy" id="1473586"/>
    <lineage>
        <taxon>Bacteria</taxon>
        <taxon>Pseudomonadati</taxon>
        <taxon>Pseudomonadota</taxon>
        <taxon>Alphaproteobacteria</taxon>
        <taxon>Hyphomicrobiales</taxon>
        <taxon>Roseiarcaceae</taxon>
        <taxon>Roseiarcus</taxon>
    </lineage>
</organism>
<proteinExistence type="inferred from homology"/>
<dbReference type="PANTHER" id="PTHR11839:SF22">
    <property type="entry name" value="NUDIX HYDROLASE 26, CHLOROPLASTIC"/>
    <property type="match status" value="1"/>
</dbReference>
<keyword evidence="6" id="KW-1185">Reference proteome</keyword>
<dbReference type="GO" id="GO:0034432">
    <property type="term" value="F:bis(5'-adenosyl)-pentaphosphatase activity"/>
    <property type="evidence" value="ECO:0007669"/>
    <property type="project" value="TreeGrafter"/>
</dbReference>
<dbReference type="InterPro" id="IPR000086">
    <property type="entry name" value="NUDIX_hydrolase_dom"/>
</dbReference>
<comment type="cofactor">
    <cofactor evidence="1">
        <name>Mg(2+)</name>
        <dbReference type="ChEBI" id="CHEBI:18420"/>
    </cofactor>
</comment>
<accession>A0A366F7A4</accession>
<comment type="similarity">
    <text evidence="3">Belongs to the Nudix hydrolase family. RppH subfamily.</text>
</comment>
<evidence type="ECO:0000256" key="3">
    <source>
        <dbReference type="HAMAP-Rule" id="MF_00298"/>
    </source>
</evidence>
<dbReference type="SUPFAM" id="SSF55811">
    <property type="entry name" value="Nudix"/>
    <property type="match status" value="1"/>
</dbReference>
<dbReference type="HAMAP" id="MF_00298">
    <property type="entry name" value="Nudix_RppH"/>
    <property type="match status" value="1"/>
</dbReference>
<evidence type="ECO:0000256" key="2">
    <source>
        <dbReference type="ARBA" id="ARBA00022801"/>
    </source>
</evidence>
<dbReference type="InterPro" id="IPR022927">
    <property type="entry name" value="RppH"/>
</dbReference>
<dbReference type="NCBIfam" id="NF001938">
    <property type="entry name" value="PRK00714.1-5"/>
    <property type="match status" value="1"/>
</dbReference>
<feature type="domain" description="Nudix hydrolase" evidence="4">
    <location>
        <begin position="6"/>
        <end position="158"/>
    </location>
</feature>
<dbReference type="PROSITE" id="PS00893">
    <property type="entry name" value="NUDIX_BOX"/>
    <property type="match status" value="1"/>
</dbReference>
<dbReference type="GO" id="GO:0006753">
    <property type="term" value="P:nucleoside phosphate metabolic process"/>
    <property type="evidence" value="ECO:0007669"/>
    <property type="project" value="TreeGrafter"/>
</dbReference>
<dbReference type="PROSITE" id="PS51462">
    <property type="entry name" value="NUDIX"/>
    <property type="match status" value="1"/>
</dbReference>
<dbReference type="Gene3D" id="3.90.79.10">
    <property type="entry name" value="Nucleoside Triphosphate Pyrophosphohydrolase"/>
    <property type="match status" value="1"/>
</dbReference>
<evidence type="ECO:0000313" key="6">
    <source>
        <dbReference type="Proteomes" id="UP000253529"/>
    </source>
</evidence>
<comment type="function">
    <text evidence="3">Accelerates the degradation of transcripts by removing pyrophosphate from the 5'-end of triphosphorylated RNA, leading to a more labile monophosphorylated state that can stimulate subsequent ribonuclease cleavage.</text>
</comment>
<dbReference type="InterPro" id="IPR015797">
    <property type="entry name" value="NUDIX_hydrolase-like_dom_sf"/>
</dbReference>
<dbReference type="OrthoDB" id="9816040at2"/>
<dbReference type="GO" id="GO:0019693">
    <property type="term" value="P:ribose phosphate metabolic process"/>
    <property type="evidence" value="ECO:0007669"/>
    <property type="project" value="TreeGrafter"/>
</dbReference>
<dbReference type="Pfam" id="PF00293">
    <property type="entry name" value="NUDIX"/>
    <property type="match status" value="1"/>
</dbReference>
<evidence type="ECO:0000256" key="1">
    <source>
        <dbReference type="ARBA" id="ARBA00001946"/>
    </source>
</evidence>
<dbReference type="AlphaFoldDB" id="A0A366F7A4"/>
<dbReference type="RefSeq" id="WP_113890372.1">
    <property type="nucleotide sequence ID" value="NZ_QNRK01000018.1"/>
</dbReference>
<dbReference type="InterPro" id="IPR020084">
    <property type="entry name" value="NUDIX_hydrolase_CS"/>
</dbReference>
<reference evidence="5 6" key="1">
    <citation type="submission" date="2018-06" db="EMBL/GenBank/DDBJ databases">
        <title>Genomic Encyclopedia of Type Strains, Phase IV (KMG-IV): sequencing the most valuable type-strain genomes for metagenomic binning, comparative biology and taxonomic classification.</title>
        <authorList>
            <person name="Goeker M."/>
        </authorList>
    </citation>
    <scope>NUCLEOTIDE SEQUENCE [LARGE SCALE GENOMIC DNA]</scope>
    <source>
        <strain evidence="5 6">DSM 24875</strain>
    </source>
</reference>
<dbReference type="CDD" id="cd03671">
    <property type="entry name" value="NUDIX_Ap4A_hydrolase_plant_like"/>
    <property type="match status" value="1"/>
</dbReference>
<sequence length="169" mass="19296">MNNDLPYRPCVGIALINWEGEVFVGHRKRRRGGEPLDARAWQMPQGGIDEGESPLAAARRELWEETNVRSVELIAELPDWHSYDLPEEARGKWAGRYRGQTQKWFLFRFVGSESEIDVHRPADGLHGAEFDDWRWERFGALPDVVVPFKRPVYEAVAAAFAPLARPAKG</sequence>
<dbReference type="PANTHER" id="PTHR11839">
    <property type="entry name" value="UDP/ADP-SUGAR PYROPHOSPHATASE"/>
    <property type="match status" value="1"/>
</dbReference>
<protein>
    <recommendedName>
        <fullName evidence="3">RNA pyrophosphohydrolase</fullName>
        <ecNumber evidence="3">3.6.1.-</ecNumber>
    </recommendedName>
    <alternativeName>
        <fullName evidence="3">(Di)nucleoside polyphosphate hydrolase</fullName>
    </alternativeName>
</protein>
<dbReference type="Proteomes" id="UP000253529">
    <property type="component" value="Unassembled WGS sequence"/>
</dbReference>
<evidence type="ECO:0000259" key="4">
    <source>
        <dbReference type="PROSITE" id="PS51462"/>
    </source>
</evidence>
<evidence type="ECO:0000313" key="5">
    <source>
        <dbReference type="EMBL" id="RBP10541.1"/>
    </source>
</evidence>